<dbReference type="EMBL" id="LR796260">
    <property type="protein sequence ID" value="CAB4132375.1"/>
    <property type="molecule type" value="Genomic_DNA"/>
</dbReference>
<reference evidence="1" key="1">
    <citation type="submission" date="2020-04" db="EMBL/GenBank/DDBJ databases">
        <authorList>
            <person name="Chiriac C."/>
            <person name="Salcher M."/>
            <person name="Ghai R."/>
            <person name="Kavagutti S V."/>
        </authorList>
    </citation>
    <scope>NUCLEOTIDE SEQUENCE</scope>
</reference>
<accession>A0A6J5L0U9</accession>
<protein>
    <recommendedName>
        <fullName evidence="5">Terminase small subunit</fullName>
    </recommendedName>
</protein>
<evidence type="ECO:0000313" key="4">
    <source>
        <dbReference type="EMBL" id="CAB5207034.1"/>
    </source>
</evidence>
<evidence type="ECO:0000313" key="3">
    <source>
        <dbReference type="EMBL" id="CAB4202769.1"/>
    </source>
</evidence>
<dbReference type="EMBL" id="LR797327">
    <property type="protein sequence ID" value="CAB4202769.1"/>
    <property type="molecule type" value="Genomic_DNA"/>
</dbReference>
<evidence type="ECO:0000313" key="2">
    <source>
        <dbReference type="EMBL" id="CAB4132375.1"/>
    </source>
</evidence>
<dbReference type="Pfam" id="PF20901">
    <property type="entry name" value="Sf6_terminase"/>
    <property type="match status" value="1"/>
</dbReference>
<evidence type="ECO:0000313" key="1">
    <source>
        <dbReference type="EMBL" id="CAB4127185.1"/>
    </source>
</evidence>
<dbReference type="EMBL" id="LR796198">
    <property type="protein sequence ID" value="CAB4127185.1"/>
    <property type="molecule type" value="Genomic_DNA"/>
</dbReference>
<dbReference type="Gene3D" id="1.10.10.60">
    <property type="entry name" value="Homeodomain-like"/>
    <property type="match status" value="1"/>
</dbReference>
<proteinExistence type="predicted"/>
<organism evidence="1">
    <name type="scientific">uncultured Caudovirales phage</name>
    <dbReference type="NCBI Taxonomy" id="2100421"/>
    <lineage>
        <taxon>Viruses</taxon>
        <taxon>Duplodnaviria</taxon>
        <taxon>Heunggongvirae</taxon>
        <taxon>Uroviricota</taxon>
        <taxon>Caudoviricetes</taxon>
        <taxon>Peduoviridae</taxon>
        <taxon>Maltschvirus</taxon>
        <taxon>Maltschvirus maltsch</taxon>
    </lineage>
</organism>
<dbReference type="EMBL" id="LR798228">
    <property type="protein sequence ID" value="CAB5207034.1"/>
    <property type="molecule type" value="Genomic_DNA"/>
</dbReference>
<evidence type="ECO:0008006" key="5">
    <source>
        <dbReference type="Google" id="ProtNLM"/>
    </source>
</evidence>
<sequence>MTKKVKPEDRKKRGRPTKYTVELGEEICDVIATSELGLVHLCAAHPHWPERANIFLWLRKYPEFRDKYTKAKEDQVEVSVEYMQELMNEPHKWIDEESGVQKLDHNMMRMKMDAIKWQASKLKAKKYGETKDILPPTTELDDDCKKRYSEMDKRNRKEY</sequence>
<name>A0A6J5L0U9_9CAUD</name>
<gene>
    <name evidence="3" type="ORF">UFOVP1363_32</name>
    <name evidence="4" type="ORF">UFOVP179_6</name>
    <name evidence="2" type="ORF">UFOVP260_13</name>
    <name evidence="1" type="ORF">UFOVP85_49</name>
</gene>
<dbReference type="InterPro" id="IPR048683">
    <property type="entry name" value="Sf6_terminase"/>
</dbReference>